<dbReference type="EMBL" id="FZOS01000002">
    <property type="protein sequence ID" value="SNS15397.1"/>
    <property type="molecule type" value="Genomic_DNA"/>
</dbReference>
<accession>A0A239C577</accession>
<evidence type="ECO:0000313" key="1">
    <source>
        <dbReference type="EMBL" id="SNS15397.1"/>
    </source>
</evidence>
<sequence>MTPPIWSVVEMQPGDGVLYRGIDLRHGRTQPNPNQWSAHLFLFWVERDGPFAQHAFDAQRLRSELKRVSNLDA</sequence>
<protein>
    <submittedName>
        <fullName evidence="1">Uncharacterized protein</fullName>
    </submittedName>
</protein>
<proteinExistence type="predicted"/>
<reference evidence="2" key="1">
    <citation type="submission" date="2017-06" db="EMBL/GenBank/DDBJ databases">
        <authorList>
            <person name="Varghese N."/>
            <person name="Submissions S."/>
        </authorList>
    </citation>
    <scope>NUCLEOTIDE SEQUENCE [LARGE SCALE GENOMIC DNA]</scope>
    <source>
        <strain evidence="2">LNB2</strain>
    </source>
</reference>
<keyword evidence="2" id="KW-1185">Reference proteome</keyword>
<gene>
    <name evidence="1" type="ORF">SAMN06295912_10217</name>
</gene>
<evidence type="ECO:0000313" key="2">
    <source>
        <dbReference type="Proteomes" id="UP000198281"/>
    </source>
</evidence>
<dbReference type="Proteomes" id="UP000198281">
    <property type="component" value="Unassembled WGS sequence"/>
</dbReference>
<organism evidence="1 2">
    <name type="scientific">Edaphosphingomonas laterariae</name>
    <dbReference type="NCBI Taxonomy" id="861865"/>
    <lineage>
        <taxon>Bacteria</taxon>
        <taxon>Pseudomonadati</taxon>
        <taxon>Pseudomonadota</taxon>
        <taxon>Alphaproteobacteria</taxon>
        <taxon>Sphingomonadales</taxon>
        <taxon>Rhizorhabdaceae</taxon>
        <taxon>Edaphosphingomonas</taxon>
    </lineage>
</organism>
<dbReference type="AlphaFoldDB" id="A0A239C577"/>
<name>A0A239C577_9SPHN</name>